<proteinExistence type="predicted"/>
<evidence type="ECO:0000313" key="3">
    <source>
        <dbReference type="Proteomes" id="UP000297713"/>
    </source>
</evidence>
<organism evidence="2 3">
    <name type="scientific">Methylacidiphilum caldifontis</name>
    <dbReference type="NCBI Taxonomy" id="2795386"/>
    <lineage>
        <taxon>Bacteria</taxon>
        <taxon>Pseudomonadati</taxon>
        <taxon>Verrucomicrobiota</taxon>
        <taxon>Methylacidiphilae</taxon>
        <taxon>Methylacidiphilales</taxon>
        <taxon>Methylacidiphilaceae</taxon>
        <taxon>Methylacidiphilum (ex Ratnadevi et al. 2023)</taxon>
    </lineage>
</organism>
<reference evidence="2 3" key="1">
    <citation type="submission" date="2016-05" db="EMBL/GenBank/DDBJ databases">
        <title>Diversity and Homogeneity among Thermoacidophilic Verrucomicrobia Methanotrophs Linked with Geographical Origin.</title>
        <authorList>
            <person name="Erikstad H.-A."/>
            <person name="Smestad N.B."/>
            <person name="Ceballos R.M."/>
            <person name="Birkeland N.-K."/>
        </authorList>
    </citation>
    <scope>NUCLEOTIDE SEQUENCE [LARGE SCALE GENOMIC DNA]</scope>
    <source>
        <strain evidence="2 3">Phi</strain>
    </source>
</reference>
<dbReference type="AlphaFoldDB" id="A0A4Y8PGP1"/>
<dbReference type="Proteomes" id="UP000297713">
    <property type="component" value="Unassembled WGS sequence"/>
</dbReference>
<keyword evidence="1" id="KW-0472">Membrane</keyword>
<dbReference type="EMBL" id="LXQC01000090">
    <property type="protein sequence ID" value="TFE71147.1"/>
    <property type="molecule type" value="Genomic_DNA"/>
</dbReference>
<gene>
    <name evidence="2" type="ORF">A7Q10_05290</name>
</gene>
<keyword evidence="1" id="KW-0812">Transmembrane</keyword>
<name>A0A4Y8PGP1_9BACT</name>
<protein>
    <submittedName>
        <fullName evidence="2">Uncharacterized protein</fullName>
    </submittedName>
</protein>
<comment type="caution">
    <text evidence="2">The sequence shown here is derived from an EMBL/GenBank/DDBJ whole genome shotgun (WGS) entry which is preliminary data.</text>
</comment>
<sequence length="146" mass="17186">MKSFLFGAYGLEFLVLGLLGLVLFAGFWWYFDHKLSFLKRRVDYLTRAWHENLSTGQNPQDELQFLVKAVLDRIDQLDQHLNERFDRIEQKLEQIDMKLSGYQVFPAEDEGDFFEDHPAGEDKQLPNDINKHRFRGEDGIFPFGLS</sequence>
<dbReference type="RefSeq" id="WP_134439388.1">
    <property type="nucleotide sequence ID" value="NZ_LXQC01000090.1"/>
</dbReference>
<dbReference type="OrthoDB" id="195985at2"/>
<evidence type="ECO:0000256" key="1">
    <source>
        <dbReference type="SAM" id="Phobius"/>
    </source>
</evidence>
<evidence type="ECO:0000313" key="2">
    <source>
        <dbReference type="EMBL" id="TFE71147.1"/>
    </source>
</evidence>
<accession>A0A4Y8PGP1</accession>
<keyword evidence="3" id="KW-1185">Reference proteome</keyword>
<feature type="transmembrane region" description="Helical" evidence="1">
    <location>
        <begin position="6"/>
        <end position="31"/>
    </location>
</feature>
<keyword evidence="1" id="KW-1133">Transmembrane helix</keyword>